<dbReference type="InterPro" id="IPR052900">
    <property type="entry name" value="Phospholipid_Metab_Enz"/>
</dbReference>
<dbReference type="RefSeq" id="WP_094991897.1">
    <property type="nucleotide sequence ID" value="NZ_NQKI01000002.1"/>
</dbReference>
<dbReference type="CDD" id="cd07389">
    <property type="entry name" value="MPP_PhoD"/>
    <property type="match status" value="1"/>
</dbReference>
<name>A0A266NGX4_9PSED</name>
<reference evidence="2 3" key="1">
    <citation type="submission" date="2017-08" db="EMBL/GenBank/DDBJ databases">
        <title>Genomic and metabolic characterisation of spoilage-associated Pseudomonas species.</title>
        <authorList>
            <person name="Stanborough T."/>
            <person name="Fegan N."/>
            <person name="Powell S.M."/>
            <person name="Singh T."/>
            <person name="Tamplin M.L."/>
            <person name="Chandry P.S."/>
        </authorList>
    </citation>
    <scope>NUCLEOTIDE SEQUENCE [LARGE SCALE GENOMIC DNA]</scope>
    <source>
        <strain evidence="2 3">L1802</strain>
    </source>
</reference>
<accession>A0A266NGX4</accession>
<evidence type="ECO:0000313" key="2">
    <source>
        <dbReference type="EMBL" id="OZY61005.1"/>
    </source>
</evidence>
<evidence type="ECO:0000313" key="3">
    <source>
        <dbReference type="Proteomes" id="UP000215788"/>
    </source>
</evidence>
<dbReference type="Gene3D" id="3.60.21.70">
    <property type="entry name" value="PhoD-like phosphatase"/>
    <property type="match status" value="1"/>
</dbReference>
<dbReference type="InterPro" id="IPR018946">
    <property type="entry name" value="PhoD-like_MPP"/>
</dbReference>
<dbReference type="OrthoDB" id="9795624at2"/>
<dbReference type="AlphaFoldDB" id="A0A266NGX4"/>
<organism evidence="2 3">
    <name type="scientific">Pseudomonas lundensis</name>
    <dbReference type="NCBI Taxonomy" id="86185"/>
    <lineage>
        <taxon>Bacteria</taxon>
        <taxon>Pseudomonadati</taxon>
        <taxon>Pseudomonadota</taxon>
        <taxon>Gammaproteobacteria</taxon>
        <taxon>Pseudomonadales</taxon>
        <taxon>Pseudomonadaceae</taxon>
        <taxon>Pseudomonas</taxon>
    </lineage>
</organism>
<dbReference type="Pfam" id="PF09423">
    <property type="entry name" value="PhoD"/>
    <property type="match status" value="1"/>
</dbReference>
<dbReference type="EMBL" id="NQKI01000002">
    <property type="protein sequence ID" value="OZY61005.1"/>
    <property type="molecule type" value="Genomic_DNA"/>
</dbReference>
<dbReference type="SUPFAM" id="SSF56300">
    <property type="entry name" value="Metallo-dependent phosphatases"/>
    <property type="match status" value="1"/>
</dbReference>
<sequence length="462" mass="52088">MNRPTVGPILGYTTPHHARIFLRGATSTDYPVFAGIRHRKRGEQLWSAGVYSKLNGEYDMSDTLVLDNLDADSPYEYQAGWFNTTHPDHTPETVAKIALEWPETVYTFKTASTERNRVRRYVVGSCRYLRLTLGVPSAPELGDAIFSAIQSLAARQPLDGLLMVGDQVYVDDLNIVAPDRDYPAIAHKYRSAFSQPHIRNLMSGTPTYMILDDHEIEDNWPANQSSADKALYQNALRAYEIYQCSHGPALERLPDGKINRKVSRYWYSFADGDSDWFVTDCRTQRILSGSDKRMLGVEQENALLKWLIQSPAKVKFIVSSVLAFPDLKNHGEDGWKAYSTQRTRILETIRSNKIKNVMFVSGDIHGSLTSQLRHSQDPDFVVHSIVSSPLCNSKMLPYAKADNLILDEPLATNTAGTYKASMISRMISEDNFACLTLQADQLNVDFHDKKGRKIESVTIALR</sequence>
<dbReference type="InterPro" id="IPR029052">
    <property type="entry name" value="Metallo-depent_PP-like"/>
</dbReference>
<dbReference type="Proteomes" id="UP000215788">
    <property type="component" value="Unassembled WGS sequence"/>
</dbReference>
<dbReference type="InterPro" id="IPR038607">
    <property type="entry name" value="PhoD-like_sf"/>
</dbReference>
<gene>
    <name evidence="2" type="ORF">CJF39_01820</name>
</gene>
<dbReference type="PANTHER" id="PTHR43606:SF2">
    <property type="entry name" value="ALKALINE PHOSPHATASE FAMILY PROTEIN (AFU_ORTHOLOGUE AFUA_5G03860)"/>
    <property type="match status" value="1"/>
</dbReference>
<proteinExistence type="predicted"/>
<comment type="caution">
    <text evidence="2">The sequence shown here is derived from an EMBL/GenBank/DDBJ whole genome shotgun (WGS) entry which is preliminary data.</text>
</comment>
<feature type="domain" description="PhoD-like phosphatase metallophosphatase" evidence="1">
    <location>
        <begin position="140"/>
        <end position="400"/>
    </location>
</feature>
<evidence type="ECO:0000259" key="1">
    <source>
        <dbReference type="Pfam" id="PF09423"/>
    </source>
</evidence>
<protein>
    <submittedName>
        <fullName evidence="2">Phosphodiesterase</fullName>
    </submittedName>
</protein>
<dbReference type="PANTHER" id="PTHR43606">
    <property type="entry name" value="PHOSPHATASE, PUTATIVE (AFU_ORTHOLOGUE AFUA_6G08710)-RELATED"/>
    <property type="match status" value="1"/>
</dbReference>